<proteinExistence type="predicted"/>
<protein>
    <submittedName>
        <fullName evidence="1">Uncharacterized protein</fullName>
    </submittedName>
</protein>
<organism evidence="1">
    <name type="scientific">Rhizophora mucronata</name>
    <name type="common">Asiatic mangrove</name>
    <dbReference type="NCBI Taxonomy" id="61149"/>
    <lineage>
        <taxon>Eukaryota</taxon>
        <taxon>Viridiplantae</taxon>
        <taxon>Streptophyta</taxon>
        <taxon>Embryophyta</taxon>
        <taxon>Tracheophyta</taxon>
        <taxon>Spermatophyta</taxon>
        <taxon>Magnoliopsida</taxon>
        <taxon>eudicotyledons</taxon>
        <taxon>Gunneridae</taxon>
        <taxon>Pentapetalae</taxon>
        <taxon>rosids</taxon>
        <taxon>fabids</taxon>
        <taxon>Malpighiales</taxon>
        <taxon>Rhizophoraceae</taxon>
        <taxon>Rhizophora</taxon>
    </lineage>
</organism>
<evidence type="ECO:0000313" key="1">
    <source>
        <dbReference type="EMBL" id="MBX38791.1"/>
    </source>
</evidence>
<name>A0A2P2N8I1_RHIMU</name>
<accession>A0A2P2N8I1</accession>
<dbReference type="EMBL" id="GGEC01058307">
    <property type="protein sequence ID" value="MBX38791.1"/>
    <property type="molecule type" value="Transcribed_RNA"/>
</dbReference>
<dbReference type="AlphaFoldDB" id="A0A2P2N8I1"/>
<sequence length="36" mass="4320">MLINRIHLAPQQYYPKEKVLPLIIETHVGITYYNLH</sequence>
<reference evidence="1" key="1">
    <citation type="submission" date="2018-02" db="EMBL/GenBank/DDBJ databases">
        <title>Rhizophora mucronata_Transcriptome.</title>
        <authorList>
            <person name="Meera S.P."/>
            <person name="Sreeshan A."/>
            <person name="Augustine A."/>
        </authorList>
    </citation>
    <scope>NUCLEOTIDE SEQUENCE</scope>
    <source>
        <tissue evidence="1">Leaf</tissue>
    </source>
</reference>